<keyword evidence="6 7" id="KW-0472">Membrane</keyword>
<dbReference type="PRINTS" id="PR00949">
    <property type="entry name" value="TYPE3IMAPROT"/>
</dbReference>
<evidence type="ECO:0000313" key="8">
    <source>
        <dbReference type="EMBL" id="WXA99820.1"/>
    </source>
</evidence>
<dbReference type="InterPro" id="IPR042194">
    <property type="entry name" value="FHIPEP_1"/>
</dbReference>
<feature type="transmembrane region" description="Helical" evidence="7">
    <location>
        <begin position="259"/>
        <end position="280"/>
    </location>
</feature>
<feature type="transmembrane region" description="Helical" evidence="7">
    <location>
        <begin position="217"/>
        <end position="239"/>
    </location>
</feature>
<protein>
    <submittedName>
        <fullName evidence="8">Flagellar biosynthesis protein FlhA</fullName>
    </submittedName>
</protein>
<name>A0ABZ2KQF3_9BACT</name>
<organism evidence="8 9">
    <name type="scientific">Pendulispora brunnea</name>
    <dbReference type="NCBI Taxonomy" id="2905690"/>
    <lineage>
        <taxon>Bacteria</taxon>
        <taxon>Pseudomonadati</taxon>
        <taxon>Myxococcota</taxon>
        <taxon>Myxococcia</taxon>
        <taxon>Myxococcales</taxon>
        <taxon>Sorangiineae</taxon>
        <taxon>Pendulisporaceae</taxon>
        <taxon>Pendulispora</taxon>
    </lineage>
</organism>
<feature type="transmembrane region" description="Helical" evidence="7">
    <location>
        <begin position="35"/>
        <end position="53"/>
    </location>
</feature>
<keyword evidence="8" id="KW-0282">Flagellum</keyword>
<accession>A0ABZ2KQF3</accession>
<dbReference type="PIRSF" id="PIRSF005419">
    <property type="entry name" value="FlhA"/>
    <property type="match status" value="1"/>
</dbReference>
<evidence type="ECO:0000256" key="1">
    <source>
        <dbReference type="ARBA" id="ARBA00004651"/>
    </source>
</evidence>
<dbReference type="RefSeq" id="WP_394850462.1">
    <property type="nucleotide sequence ID" value="NZ_CP089982.1"/>
</dbReference>
<comment type="subcellular location">
    <subcellularLocation>
        <location evidence="1">Cell membrane</location>
        <topology evidence="1">Multi-pass membrane protein</topology>
    </subcellularLocation>
</comment>
<keyword evidence="5 7" id="KW-1133">Transmembrane helix</keyword>
<evidence type="ECO:0000256" key="6">
    <source>
        <dbReference type="ARBA" id="ARBA00023136"/>
    </source>
</evidence>
<dbReference type="Pfam" id="PF00771">
    <property type="entry name" value="FHIPEP"/>
    <property type="match status" value="2"/>
</dbReference>
<dbReference type="Gene3D" id="3.40.30.60">
    <property type="entry name" value="FHIPEP family, domain 1"/>
    <property type="match status" value="1"/>
</dbReference>
<dbReference type="Gene3D" id="1.10.8.540">
    <property type="entry name" value="FHIPEP family, domain 3"/>
    <property type="match status" value="1"/>
</dbReference>
<keyword evidence="8" id="KW-0966">Cell projection</keyword>
<dbReference type="InterPro" id="IPR042196">
    <property type="entry name" value="FHIPEP_4"/>
</dbReference>
<feature type="transmembrane region" description="Helical" evidence="7">
    <location>
        <begin position="131"/>
        <end position="150"/>
    </location>
</feature>
<evidence type="ECO:0000256" key="5">
    <source>
        <dbReference type="ARBA" id="ARBA00022989"/>
    </source>
</evidence>
<comment type="similarity">
    <text evidence="2">Belongs to the FHIPEP (flagella/HR/invasion proteins export pore) family.</text>
</comment>
<dbReference type="InterPro" id="IPR042193">
    <property type="entry name" value="FHIPEP_3"/>
</dbReference>
<dbReference type="InterPro" id="IPR025505">
    <property type="entry name" value="FHIPEP_CS"/>
</dbReference>
<feature type="transmembrane region" description="Helical" evidence="7">
    <location>
        <begin position="59"/>
        <end position="78"/>
    </location>
</feature>
<proteinExistence type="inferred from homology"/>
<evidence type="ECO:0000313" key="9">
    <source>
        <dbReference type="Proteomes" id="UP001379533"/>
    </source>
</evidence>
<feature type="transmembrane region" description="Helical" evidence="7">
    <location>
        <begin position="292"/>
        <end position="315"/>
    </location>
</feature>
<evidence type="ECO:0000256" key="2">
    <source>
        <dbReference type="ARBA" id="ARBA00008835"/>
    </source>
</evidence>
<keyword evidence="4 7" id="KW-0812">Transmembrane</keyword>
<dbReference type="EMBL" id="CP089982">
    <property type="protein sequence ID" value="WXA99820.1"/>
    <property type="molecule type" value="Genomic_DNA"/>
</dbReference>
<evidence type="ECO:0000256" key="3">
    <source>
        <dbReference type="ARBA" id="ARBA00022475"/>
    </source>
</evidence>
<sequence>MDRRSQPQSGKGSGWSASGVGALWTTGTRAMRAEAVLALMVVAVVAMMIVPLPTWLLDILLSANLSLSVAILLVVLYVPDALGIATFPTILLLTTLFRLALNVSSARLILLQANAGEVIHAFGYFVVRGNYVVGAVVFLILTIIQFVVIAKGAERVAEVGARFVLDAMPGKQMAIDAELRSSAIDGNEARRRRRELARESQFYGAMDGAMKFVKGDVIASLVITAVNILGGLAIGVLQHGMPVTLALKRYGLLTIGDGLVSQIPALVLSTGAGVLVTRVASEEPDTPLGEELWRQLFASPKALFVASGFVALMALTPGLPAIPFALIAVTLFFVARARRDRLSREEREARDAVSAATGIRLQGSLPRGAGEEGHFVPMVIPWSVDVSSDLDALREDAESRNRVFALRETLFAELGVPLPAPRIRVDPVLPPRHVVLSLHEVPARALSVPPDLDDRDASIFIAEEALTLLRARAADFLGLAETQRLLDQLEQIAPATVRNVVPKPVSLPLLADVLRRLLEEGISIRDLRAILESLSSAAATQSDPLQLSEFTRTQLRRAITYRLTRGAPHLEVCLLDTMIEDTVRRAISRTPEGAFLALPPAQARDLIAAIQRALTEAAAPENEERAAAGMAPPRIILTQPDIRRFVRKLVEHDFPELTVVSFAELLPEVTLRPIARATLTGIG</sequence>
<dbReference type="Proteomes" id="UP001379533">
    <property type="component" value="Chromosome"/>
</dbReference>
<reference evidence="8 9" key="1">
    <citation type="submission" date="2021-12" db="EMBL/GenBank/DDBJ databases">
        <title>Discovery of the Pendulisporaceae a myxobacterial family with distinct sporulation behavior and unique specialized metabolism.</title>
        <authorList>
            <person name="Garcia R."/>
            <person name="Popoff A."/>
            <person name="Bader C.D."/>
            <person name="Loehr J."/>
            <person name="Walesch S."/>
            <person name="Walt C."/>
            <person name="Boldt J."/>
            <person name="Bunk B."/>
            <person name="Haeckl F.J.F.P.J."/>
            <person name="Gunesch A.P."/>
            <person name="Birkelbach J."/>
            <person name="Nuebel U."/>
            <person name="Pietschmann T."/>
            <person name="Bach T."/>
            <person name="Mueller R."/>
        </authorList>
    </citation>
    <scope>NUCLEOTIDE SEQUENCE [LARGE SCALE GENOMIC DNA]</scope>
    <source>
        <strain evidence="8 9">MSr12523</strain>
    </source>
</reference>
<gene>
    <name evidence="8" type="ORF">LZC95_23770</name>
</gene>
<dbReference type="Gene3D" id="3.40.50.12790">
    <property type="entry name" value="FHIPEP family, domain 4"/>
    <property type="match status" value="1"/>
</dbReference>
<dbReference type="PROSITE" id="PS00994">
    <property type="entry name" value="FHIPEP"/>
    <property type="match status" value="1"/>
</dbReference>
<keyword evidence="8" id="KW-0969">Cilium</keyword>
<keyword evidence="9" id="KW-1185">Reference proteome</keyword>
<keyword evidence="3" id="KW-1003">Cell membrane</keyword>
<evidence type="ECO:0000256" key="4">
    <source>
        <dbReference type="ARBA" id="ARBA00022692"/>
    </source>
</evidence>
<dbReference type="PANTHER" id="PTHR30161">
    <property type="entry name" value="FLAGELLAR EXPORT PROTEIN, MEMBRANE FLHA SUBUNIT-RELATED"/>
    <property type="match status" value="1"/>
</dbReference>
<evidence type="ECO:0000256" key="7">
    <source>
        <dbReference type="SAM" id="Phobius"/>
    </source>
</evidence>
<dbReference type="InterPro" id="IPR001712">
    <property type="entry name" value="T3SS_FHIPEP"/>
</dbReference>